<dbReference type="Proteomes" id="UP000092654">
    <property type="component" value="Chromosome"/>
</dbReference>
<reference evidence="3 4" key="1">
    <citation type="journal article" date="2012" name="J. Bacteriol.">
        <title>Draft Genome Sequence of Salimicrobium sp. Strain MJ3, Isolated from Myulchi-Jeot, Korean Fermented Seafood.</title>
        <authorList>
            <person name="Lee S.H."/>
            <person name="Jung J.Y."/>
            <person name="Jeon C.O."/>
        </authorList>
    </citation>
    <scope>NUCLEOTIDE SEQUENCE [LARGE SCALE GENOMIC DNA]</scope>
    <source>
        <strain evidence="3 4">MJ3</strain>
    </source>
</reference>
<keyword evidence="3" id="KW-0808">Transferase</keyword>
<sequence>MKKRGFRYESYSQPVQLWNEELLQFPPNEDVIEEVTGENYHEALEVECQIKEFGGKEVREKALQSEFKNQRYTHYLLKYKGTPCSTACLFVHGMQGRVESVAMIEEYRGNGLIGRLLQHVQKEAKGLQLEKLWVHPISEDVEKVYRRCNFDTIFTMQTGHAFLSGKGIKEIQENSST</sequence>
<dbReference type="GO" id="GO:0016747">
    <property type="term" value="F:acyltransferase activity, transferring groups other than amino-acyl groups"/>
    <property type="evidence" value="ECO:0007669"/>
    <property type="project" value="InterPro"/>
</dbReference>
<dbReference type="Pfam" id="PF00583">
    <property type="entry name" value="Acetyltransf_1"/>
    <property type="match status" value="1"/>
</dbReference>
<dbReference type="EMBL" id="AMPQ01000022">
    <property type="protein sequence ID" value="EKE30858.1"/>
    <property type="molecule type" value="Genomic_DNA"/>
</dbReference>
<evidence type="ECO:0000313" key="4">
    <source>
        <dbReference type="Proteomes" id="UP000011746"/>
    </source>
</evidence>
<dbReference type="Proteomes" id="UP000011746">
    <property type="component" value="Unassembled WGS sequence"/>
</dbReference>
<evidence type="ECO:0000259" key="1">
    <source>
        <dbReference type="PROSITE" id="PS51186"/>
    </source>
</evidence>
<dbReference type="KEGG" id="sje:AAV35_011270"/>
<evidence type="ECO:0000313" key="2">
    <source>
        <dbReference type="EMBL" id="APC65602.1"/>
    </source>
</evidence>
<keyword evidence="4" id="KW-1185">Reference proteome</keyword>
<dbReference type="CDD" id="cd04301">
    <property type="entry name" value="NAT_SF"/>
    <property type="match status" value="1"/>
</dbReference>
<reference evidence="5" key="2">
    <citation type="submission" date="2015-06" db="EMBL/GenBank/DDBJ databases">
        <title>Salimicrobium jeotgali MJ3, isolated from Myulchi jeot, a traditional Korean fermented seafood.</title>
        <authorList>
            <person name="Kim K.H."/>
            <person name="Jeon C.O."/>
            <person name="Jin H.M."/>
        </authorList>
    </citation>
    <scope>NUCLEOTIDE SEQUENCE [LARGE SCALE GENOMIC DNA]</scope>
    <source>
        <strain evidence="5">MJ3</strain>
    </source>
</reference>
<name>K2G6P1_9BACI</name>
<feature type="domain" description="N-acetyltransferase" evidence="1">
    <location>
        <begin position="30"/>
        <end position="169"/>
    </location>
</feature>
<evidence type="ECO:0000313" key="5">
    <source>
        <dbReference type="Proteomes" id="UP000092654"/>
    </source>
</evidence>
<evidence type="ECO:0000313" key="3">
    <source>
        <dbReference type="EMBL" id="EKE30858.1"/>
    </source>
</evidence>
<gene>
    <name evidence="2" type="ORF">AAV35_011270</name>
    <name evidence="3" type="ORF">MJ3_11335</name>
</gene>
<dbReference type="eggNOG" id="COG0456">
    <property type="taxonomic scope" value="Bacteria"/>
</dbReference>
<reference evidence="2" key="3">
    <citation type="submission" date="2016-11" db="EMBL/GenBank/DDBJ databases">
        <title>Salimicrobium jeotgali MJ3, isolated from Myulchi jeot, a traditional Korean fermented seafood.</title>
        <authorList>
            <person name="Kim K.H."/>
            <person name="Jeon C.O."/>
            <person name="Jin H.M."/>
        </authorList>
    </citation>
    <scope>NUCLEOTIDE SEQUENCE</scope>
    <source>
        <strain evidence="2">MJ3</strain>
    </source>
</reference>
<dbReference type="PROSITE" id="PS51186">
    <property type="entry name" value="GNAT"/>
    <property type="match status" value="1"/>
</dbReference>
<dbReference type="PATRIC" id="fig|1230341.3.peg.2312"/>
<dbReference type="AlphaFoldDB" id="K2G6P1"/>
<dbReference type="EMBL" id="CP011361">
    <property type="protein sequence ID" value="APC65602.1"/>
    <property type="molecule type" value="Genomic_DNA"/>
</dbReference>
<dbReference type="InterPro" id="IPR016181">
    <property type="entry name" value="Acyl_CoA_acyltransferase"/>
</dbReference>
<dbReference type="Gene3D" id="3.40.630.30">
    <property type="match status" value="1"/>
</dbReference>
<dbReference type="SUPFAM" id="SSF55729">
    <property type="entry name" value="Acyl-CoA N-acyltransferases (Nat)"/>
    <property type="match status" value="1"/>
</dbReference>
<organism evidence="3 4">
    <name type="scientific">Salimicrobium jeotgali</name>
    <dbReference type="NCBI Taxonomy" id="1230341"/>
    <lineage>
        <taxon>Bacteria</taxon>
        <taxon>Bacillati</taxon>
        <taxon>Bacillota</taxon>
        <taxon>Bacilli</taxon>
        <taxon>Bacillales</taxon>
        <taxon>Bacillaceae</taxon>
        <taxon>Salimicrobium</taxon>
    </lineage>
</organism>
<protein>
    <submittedName>
        <fullName evidence="3">Acetyltransferase, GNAT family protein</fullName>
    </submittedName>
</protein>
<dbReference type="InterPro" id="IPR000182">
    <property type="entry name" value="GNAT_dom"/>
</dbReference>
<dbReference type="RefSeq" id="WP_008591667.1">
    <property type="nucleotide sequence ID" value="NZ_AMPQ01000022.1"/>
</dbReference>
<proteinExistence type="predicted"/>
<accession>K2G6P1</accession>